<evidence type="ECO:0000256" key="7">
    <source>
        <dbReference type="SAM" id="SignalP"/>
    </source>
</evidence>
<evidence type="ECO:0000313" key="9">
    <source>
        <dbReference type="Proteomes" id="UP000248014"/>
    </source>
</evidence>
<keyword evidence="3 7" id="KW-0732">Signal</keyword>
<comment type="similarity">
    <text evidence="1">Belongs to the EcnA/EcnB lipoprotein family.</text>
</comment>
<name>A0A2V3UWQ0_9SPHN</name>
<evidence type="ECO:0000256" key="1">
    <source>
        <dbReference type="ARBA" id="ARBA00010296"/>
    </source>
</evidence>
<organism evidence="8 9">
    <name type="scientific">Blastomonas natatoria</name>
    <dbReference type="NCBI Taxonomy" id="34015"/>
    <lineage>
        <taxon>Bacteria</taxon>
        <taxon>Pseudomonadati</taxon>
        <taxon>Pseudomonadota</taxon>
        <taxon>Alphaproteobacteria</taxon>
        <taxon>Sphingomonadales</taxon>
        <taxon>Sphingomonadaceae</taxon>
        <taxon>Blastomonas</taxon>
    </lineage>
</organism>
<comment type="caution">
    <text evidence="8">The sequence shown here is derived from an EMBL/GenBank/DDBJ whole genome shotgun (WGS) entry which is preliminary data.</text>
</comment>
<dbReference type="GO" id="GO:0016020">
    <property type="term" value="C:membrane"/>
    <property type="evidence" value="ECO:0007669"/>
    <property type="project" value="InterPro"/>
</dbReference>
<dbReference type="OrthoDB" id="7363288at2"/>
<dbReference type="PROSITE" id="PS51257">
    <property type="entry name" value="PROKAR_LIPOPROTEIN"/>
    <property type="match status" value="1"/>
</dbReference>
<dbReference type="InterPro" id="IPR012556">
    <property type="entry name" value="Entericidin"/>
</dbReference>
<evidence type="ECO:0000313" key="8">
    <source>
        <dbReference type="EMBL" id="PXW73782.1"/>
    </source>
</evidence>
<evidence type="ECO:0000256" key="6">
    <source>
        <dbReference type="ARBA" id="ARBA00023288"/>
    </source>
</evidence>
<feature type="signal peptide" evidence="7">
    <location>
        <begin position="1"/>
        <end position="22"/>
    </location>
</feature>
<reference evidence="8 9" key="1">
    <citation type="submission" date="2018-05" db="EMBL/GenBank/DDBJ databases">
        <title>Genomic Encyclopedia of Type Strains, Phase IV (KMG-IV): sequencing the most valuable type-strain genomes for metagenomic binning, comparative biology and taxonomic classification.</title>
        <authorList>
            <person name="Goeker M."/>
        </authorList>
    </citation>
    <scope>NUCLEOTIDE SEQUENCE [LARGE SCALE GENOMIC DNA]</scope>
    <source>
        <strain evidence="8 9">DSM 3183</strain>
    </source>
</reference>
<evidence type="ECO:0000256" key="4">
    <source>
        <dbReference type="ARBA" id="ARBA00023136"/>
    </source>
</evidence>
<dbReference type="AlphaFoldDB" id="A0A2V3UWQ0"/>
<accession>A0A2V3UWQ0</accession>
<dbReference type="RefSeq" id="WP_110299314.1">
    <property type="nucleotide sequence ID" value="NZ_QJJM01000009.1"/>
</dbReference>
<keyword evidence="2" id="KW-1003">Cell membrane</keyword>
<protein>
    <submittedName>
        <fullName evidence="8">Putative small secreted protein</fullName>
    </submittedName>
</protein>
<dbReference type="Proteomes" id="UP000248014">
    <property type="component" value="Unassembled WGS sequence"/>
</dbReference>
<feature type="chain" id="PRO_5015983523" evidence="7">
    <location>
        <begin position="23"/>
        <end position="45"/>
    </location>
</feature>
<keyword evidence="9" id="KW-1185">Reference proteome</keyword>
<dbReference type="Pfam" id="PF08085">
    <property type="entry name" value="Entericidin"/>
    <property type="match status" value="1"/>
</dbReference>
<proteinExistence type="inferred from homology"/>
<gene>
    <name evidence="8" type="ORF">C7451_10968</name>
</gene>
<evidence type="ECO:0000256" key="2">
    <source>
        <dbReference type="ARBA" id="ARBA00022475"/>
    </source>
</evidence>
<evidence type="ECO:0000256" key="5">
    <source>
        <dbReference type="ARBA" id="ARBA00023139"/>
    </source>
</evidence>
<dbReference type="EMBL" id="QJJM01000009">
    <property type="protein sequence ID" value="PXW73782.1"/>
    <property type="molecule type" value="Genomic_DNA"/>
</dbReference>
<keyword evidence="6" id="KW-0449">Lipoprotein</keyword>
<sequence>MNRTASFRLVIAAGLVASLLSACNTVKGAGRDVESVGRAAERAID</sequence>
<keyword evidence="5" id="KW-0564">Palmitate</keyword>
<keyword evidence="4" id="KW-0472">Membrane</keyword>
<evidence type="ECO:0000256" key="3">
    <source>
        <dbReference type="ARBA" id="ARBA00022729"/>
    </source>
</evidence>
<dbReference type="GO" id="GO:0009636">
    <property type="term" value="P:response to toxic substance"/>
    <property type="evidence" value="ECO:0007669"/>
    <property type="project" value="InterPro"/>
</dbReference>